<reference evidence="2" key="1">
    <citation type="journal article" date="2014" name="Int. J. Syst. Evol. Microbiol.">
        <title>Complete genome sequence of Corynebacterium casei LMG S-19264T (=DSM 44701T), isolated from a smear-ripened cheese.</title>
        <authorList>
            <consortium name="US DOE Joint Genome Institute (JGI-PGF)"/>
            <person name="Walter F."/>
            <person name="Albersmeier A."/>
            <person name="Kalinowski J."/>
            <person name="Ruckert C."/>
        </authorList>
    </citation>
    <scope>NUCLEOTIDE SEQUENCE</scope>
    <source>
        <strain evidence="2">CGMCC 4.5737</strain>
    </source>
</reference>
<dbReference type="AlphaFoldDB" id="A0A8J3CG25"/>
<protein>
    <recommendedName>
        <fullName evidence="1">Aminoglycoside phosphotransferase domain-containing protein</fullName>
    </recommendedName>
</protein>
<dbReference type="PANTHER" id="PTHR21310:SF40">
    <property type="entry name" value="AMINOGLYCOSIDE PHOSPHOTRANSFERASE DOMAIN-CONTAINING PROTEIN-RELATED"/>
    <property type="match status" value="1"/>
</dbReference>
<dbReference type="RefSeq" id="WP_189058822.1">
    <property type="nucleotide sequence ID" value="NZ_BMMK01000015.1"/>
</dbReference>
<evidence type="ECO:0000313" key="3">
    <source>
        <dbReference type="Proteomes" id="UP000637578"/>
    </source>
</evidence>
<dbReference type="SUPFAM" id="SSF56112">
    <property type="entry name" value="Protein kinase-like (PK-like)"/>
    <property type="match status" value="1"/>
</dbReference>
<sequence length="298" mass="32846">MPDHVRTLRTLPSTETVSWVCRSLGGARILASEFLPGGNSHANHALLVDGPVPYQVVLRRWVRPGWWVADPDFTVEREVAALALLERADVPAPRVIAADPTGEHGDAPALLMTRLPGSSPDGRTACSPEFLPRLALAAAAIHRITRPWPGIPDYRPYNDLHHPCPPARSSRAWLWERAFTALAGTAPAGQEAFVHRDFHPDNTLWQGARLTGVVDWTTASRGVAGVDLGHMRWNLVLDRGERHADQFLTHYARVSEVDLGCQAYWDVRTVVDLLPDDGLTVAELALLEPYLARCLAEL</sequence>
<feature type="domain" description="Aminoglycoside phosphotransferase" evidence="1">
    <location>
        <begin position="55"/>
        <end position="252"/>
    </location>
</feature>
<dbReference type="InterPro" id="IPR011009">
    <property type="entry name" value="Kinase-like_dom_sf"/>
</dbReference>
<dbReference type="InterPro" id="IPR002575">
    <property type="entry name" value="Aminoglycoside_PTrfase"/>
</dbReference>
<proteinExistence type="predicted"/>
<dbReference type="EMBL" id="BMMK01000015">
    <property type="protein sequence ID" value="GGM60223.1"/>
    <property type="molecule type" value="Genomic_DNA"/>
</dbReference>
<keyword evidence="3" id="KW-1185">Reference proteome</keyword>
<comment type="caution">
    <text evidence="2">The sequence shown here is derived from an EMBL/GenBank/DDBJ whole genome shotgun (WGS) entry which is preliminary data.</text>
</comment>
<reference evidence="2" key="2">
    <citation type="submission" date="2020-09" db="EMBL/GenBank/DDBJ databases">
        <authorList>
            <person name="Sun Q."/>
            <person name="Zhou Y."/>
        </authorList>
    </citation>
    <scope>NUCLEOTIDE SEQUENCE</scope>
    <source>
        <strain evidence="2">CGMCC 4.5737</strain>
    </source>
</reference>
<dbReference type="Gene3D" id="3.90.1200.10">
    <property type="match status" value="1"/>
</dbReference>
<dbReference type="Proteomes" id="UP000637578">
    <property type="component" value="Unassembled WGS sequence"/>
</dbReference>
<evidence type="ECO:0000313" key="2">
    <source>
        <dbReference type="EMBL" id="GGM60223.1"/>
    </source>
</evidence>
<gene>
    <name evidence="2" type="ORF">GCM10012275_34230</name>
</gene>
<evidence type="ECO:0000259" key="1">
    <source>
        <dbReference type="Pfam" id="PF01636"/>
    </source>
</evidence>
<dbReference type="PANTHER" id="PTHR21310">
    <property type="entry name" value="AMINOGLYCOSIDE PHOSPHOTRANSFERASE-RELATED-RELATED"/>
    <property type="match status" value="1"/>
</dbReference>
<dbReference type="Pfam" id="PF01636">
    <property type="entry name" value="APH"/>
    <property type="match status" value="1"/>
</dbReference>
<name>A0A8J3CG25_9PSEU</name>
<accession>A0A8J3CG25</accession>
<dbReference type="InterPro" id="IPR051678">
    <property type="entry name" value="AGP_Transferase"/>
</dbReference>
<organism evidence="2 3">
    <name type="scientific">Longimycelium tulufanense</name>
    <dbReference type="NCBI Taxonomy" id="907463"/>
    <lineage>
        <taxon>Bacteria</taxon>
        <taxon>Bacillati</taxon>
        <taxon>Actinomycetota</taxon>
        <taxon>Actinomycetes</taxon>
        <taxon>Pseudonocardiales</taxon>
        <taxon>Pseudonocardiaceae</taxon>
        <taxon>Longimycelium</taxon>
    </lineage>
</organism>